<dbReference type="GO" id="GO:0031048">
    <property type="term" value="P:regulatory ncRNA-mediated heterochromatin formation"/>
    <property type="evidence" value="ECO:0007669"/>
    <property type="project" value="TreeGrafter"/>
</dbReference>
<accession>A0A642UT37</accession>
<reference evidence="3" key="1">
    <citation type="journal article" date="2019" name="G3 (Bethesda)">
        <title>Genome Assemblies of Two Rare Opportunistic Yeast Pathogens: Diutina rugosa (syn. Candida rugosa) and Trichomonascus ciferrii (syn. Candida ciferrii).</title>
        <authorList>
            <person name="Mixao V."/>
            <person name="Saus E."/>
            <person name="Hansen A.P."/>
            <person name="Lass-Florl C."/>
            <person name="Gabaldon T."/>
        </authorList>
    </citation>
    <scope>NUCLEOTIDE SEQUENCE</scope>
    <source>
        <strain evidence="3">CBS 4856</strain>
    </source>
</reference>
<dbReference type="PANTHER" id="PTHR47805">
    <property type="entry name" value="SAGA-ASSOCIATED FACTOR 73"/>
    <property type="match status" value="1"/>
</dbReference>
<dbReference type="Pfam" id="PF08313">
    <property type="entry name" value="SCA7"/>
    <property type="match status" value="1"/>
</dbReference>
<dbReference type="VEuPathDB" id="FungiDB:TRICI_005357"/>
<protein>
    <recommendedName>
        <fullName evidence="2">SCA7 domain-containing protein</fullName>
    </recommendedName>
</protein>
<feature type="region of interest" description="Disordered" evidence="1">
    <location>
        <begin position="314"/>
        <end position="362"/>
    </location>
</feature>
<dbReference type="PROSITE" id="PS51505">
    <property type="entry name" value="SCA7"/>
    <property type="match status" value="1"/>
</dbReference>
<feature type="compositionally biased region" description="Low complexity" evidence="1">
    <location>
        <begin position="314"/>
        <end position="328"/>
    </location>
</feature>
<gene>
    <name evidence="3" type="ORF">TRICI_005357</name>
</gene>
<dbReference type="GO" id="GO:0006357">
    <property type="term" value="P:regulation of transcription by RNA polymerase II"/>
    <property type="evidence" value="ECO:0007669"/>
    <property type="project" value="TreeGrafter"/>
</dbReference>
<feature type="region of interest" description="Disordered" evidence="1">
    <location>
        <begin position="1"/>
        <end position="96"/>
    </location>
</feature>
<feature type="compositionally biased region" description="Low complexity" evidence="1">
    <location>
        <begin position="21"/>
        <end position="30"/>
    </location>
</feature>
<dbReference type="OrthoDB" id="21678at2759"/>
<feature type="compositionally biased region" description="Polar residues" evidence="1">
    <location>
        <begin position="329"/>
        <end position="346"/>
    </location>
</feature>
<name>A0A642UT37_9ASCO</name>
<dbReference type="Proteomes" id="UP000761534">
    <property type="component" value="Unassembled WGS sequence"/>
</dbReference>
<organism evidence="3 4">
    <name type="scientific">Trichomonascus ciferrii</name>
    <dbReference type="NCBI Taxonomy" id="44093"/>
    <lineage>
        <taxon>Eukaryota</taxon>
        <taxon>Fungi</taxon>
        <taxon>Dikarya</taxon>
        <taxon>Ascomycota</taxon>
        <taxon>Saccharomycotina</taxon>
        <taxon>Dipodascomycetes</taxon>
        <taxon>Dipodascales</taxon>
        <taxon>Trichomonascaceae</taxon>
        <taxon>Trichomonascus</taxon>
        <taxon>Trichomonascus ciferrii complex</taxon>
    </lineage>
</organism>
<dbReference type="InterPro" id="IPR037804">
    <property type="entry name" value="SGF73"/>
</dbReference>
<keyword evidence="4" id="KW-1185">Reference proteome</keyword>
<dbReference type="Gene3D" id="6.10.140.670">
    <property type="match status" value="1"/>
</dbReference>
<feature type="compositionally biased region" description="Basic and acidic residues" evidence="1">
    <location>
        <begin position="83"/>
        <end position="96"/>
    </location>
</feature>
<evidence type="ECO:0000313" key="4">
    <source>
        <dbReference type="Proteomes" id="UP000761534"/>
    </source>
</evidence>
<dbReference type="InterPro" id="IPR013243">
    <property type="entry name" value="SCA7_dom"/>
</dbReference>
<dbReference type="GO" id="GO:0000124">
    <property type="term" value="C:SAGA complex"/>
    <property type="evidence" value="ECO:0007669"/>
    <property type="project" value="InterPro"/>
</dbReference>
<evidence type="ECO:0000256" key="1">
    <source>
        <dbReference type="SAM" id="MobiDB-lite"/>
    </source>
</evidence>
<dbReference type="EMBL" id="SWFS01000420">
    <property type="protein sequence ID" value="KAA8905029.1"/>
    <property type="molecule type" value="Genomic_DNA"/>
</dbReference>
<dbReference type="PANTHER" id="PTHR47805:SF1">
    <property type="entry name" value="SAGA-ASSOCIATED FACTOR 73"/>
    <property type="match status" value="1"/>
</dbReference>
<proteinExistence type="predicted"/>
<sequence length="362" mass="39872">MAGTGDEEAVSRQATESLSPAAQKKASNNNSRKRKNNSAAPELTPEGVALDSSNFTPTGRLKKKAKQAAGISTDTKKRKPKKERPPAKSKEKAPVDVERQCGVPLPNGGFCARSLTCKTHSMGAKRAVPGRSQPYDALLLAYQKRNQVKMASLSTKQQLSLDNEALMEDTPLNEEEEFEQVMSGVMRARPVPLERKVVMPSRLRGDFFRMREMLIGALNNVPPAPSINEASTGNAQTQGQNINTVMAATGNVLGRTIVFDTVSGAQYVRPPRVFVNNAIPQQQAQQQQQQQNQQQQQAALLRQRQIQMLQMKQQQQQQQQQQPQQQQNTSSPSVAPQTINSTNQFPTGMGKPQAILQSQLHQ</sequence>
<dbReference type="AlphaFoldDB" id="A0A642UT37"/>
<evidence type="ECO:0000313" key="3">
    <source>
        <dbReference type="EMBL" id="KAA8905029.1"/>
    </source>
</evidence>
<dbReference type="GO" id="GO:1904802">
    <property type="term" value="P:RITS complex assembly"/>
    <property type="evidence" value="ECO:0007669"/>
    <property type="project" value="TreeGrafter"/>
</dbReference>
<evidence type="ECO:0000259" key="2">
    <source>
        <dbReference type="PROSITE" id="PS51505"/>
    </source>
</evidence>
<feature type="domain" description="SCA7" evidence="2">
    <location>
        <begin position="88"/>
        <end position="154"/>
    </location>
</feature>
<comment type="caution">
    <text evidence="3">The sequence shown here is derived from an EMBL/GenBank/DDBJ whole genome shotgun (WGS) entry which is preliminary data.</text>
</comment>